<feature type="coiled-coil region" evidence="1">
    <location>
        <begin position="122"/>
        <end position="163"/>
    </location>
</feature>
<comment type="caution">
    <text evidence="3">The sequence shown here is derived from an EMBL/GenBank/DDBJ whole genome shotgun (WGS) entry which is preliminary data.</text>
</comment>
<name>A0ABQ5AUI7_9ASTR</name>
<feature type="region of interest" description="Disordered" evidence="2">
    <location>
        <begin position="372"/>
        <end position="393"/>
    </location>
</feature>
<feature type="region of interest" description="Disordered" evidence="2">
    <location>
        <begin position="1"/>
        <end position="84"/>
    </location>
</feature>
<evidence type="ECO:0000313" key="3">
    <source>
        <dbReference type="EMBL" id="GJT06295.1"/>
    </source>
</evidence>
<dbReference type="Proteomes" id="UP001151760">
    <property type="component" value="Unassembled WGS sequence"/>
</dbReference>
<reference evidence="3" key="1">
    <citation type="journal article" date="2022" name="Int. J. Mol. Sci.">
        <title>Draft Genome of Tanacetum Coccineum: Genomic Comparison of Closely Related Tanacetum-Family Plants.</title>
        <authorList>
            <person name="Yamashiro T."/>
            <person name="Shiraishi A."/>
            <person name="Nakayama K."/>
            <person name="Satake H."/>
        </authorList>
    </citation>
    <scope>NUCLEOTIDE SEQUENCE</scope>
</reference>
<dbReference type="EMBL" id="BQNB010012657">
    <property type="protein sequence ID" value="GJT06295.1"/>
    <property type="molecule type" value="Genomic_DNA"/>
</dbReference>
<keyword evidence="4" id="KW-1185">Reference proteome</keyword>
<feature type="compositionally biased region" description="Low complexity" evidence="2">
    <location>
        <begin position="322"/>
        <end position="334"/>
    </location>
</feature>
<evidence type="ECO:0000313" key="4">
    <source>
        <dbReference type="Proteomes" id="UP001151760"/>
    </source>
</evidence>
<accession>A0ABQ5AUI7</accession>
<gene>
    <name evidence="3" type="ORF">Tco_0840757</name>
</gene>
<keyword evidence="1" id="KW-0175">Coiled coil</keyword>
<feature type="region of interest" description="Disordered" evidence="2">
    <location>
        <begin position="320"/>
        <end position="354"/>
    </location>
</feature>
<sequence>MKQRSRRPKRKDTQVPQSSVPSDNVVDEAVNEEMDDSLVRATTTATSLDAEQDRGNINKTRSKATLNEPSSPGTSLGSGPRCQETMGDTIAQTRFENVSKHSNDPLLARGNTLRSGEDRLKLKELMELCTNLQTRVLDLETSKTTQANEIASLKRRVKKLERRNKPRTHGLKILYKVGSSRRIADIDANEDIYLVNVQTDEDMFGVNDLDGDEVIVESVDVVNTAEETRSVVEEVTAVTIPVSAATTTTTTTAITDVEITLAQALAELKSAKTKANKVVIQEPEQGTTTTTLTTTTAGTTIIADSTRPKAKGIIFHEQEQAPTPTVSSQQPSQVKVQDKGKGKMVEPEPVKKMSKKDLLRLDEELAFKLQAEEEEEERLAREKAQQVEEANIA</sequence>
<evidence type="ECO:0000256" key="1">
    <source>
        <dbReference type="SAM" id="Coils"/>
    </source>
</evidence>
<feature type="compositionally biased region" description="Low complexity" evidence="2">
    <location>
        <begin position="69"/>
        <end position="80"/>
    </location>
</feature>
<protein>
    <submittedName>
        <fullName evidence="3">Uncharacterized protein</fullName>
    </submittedName>
</protein>
<feature type="compositionally biased region" description="Basic residues" evidence="2">
    <location>
        <begin position="1"/>
        <end position="10"/>
    </location>
</feature>
<feature type="compositionally biased region" description="Polar residues" evidence="2">
    <location>
        <begin position="57"/>
        <end position="68"/>
    </location>
</feature>
<organism evidence="3 4">
    <name type="scientific">Tanacetum coccineum</name>
    <dbReference type="NCBI Taxonomy" id="301880"/>
    <lineage>
        <taxon>Eukaryota</taxon>
        <taxon>Viridiplantae</taxon>
        <taxon>Streptophyta</taxon>
        <taxon>Embryophyta</taxon>
        <taxon>Tracheophyta</taxon>
        <taxon>Spermatophyta</taxon>
        <taxon>Magnoliopsida</taxon>
        <taxon>eudicotyledons</taxon>
        <taxon>Gunneridae</taxon>
        <taxon>Pentapetalae</taxon>
        <taxon>asterids</taxon>
        <taxon>campanulids</taxon>
        <taxon>Asterales</taxon>
        <taxon>Asteraceae</taxon>
        <taxon>Asteroideae</taxon>
        <taxon>Anthemideae</taxon>
        <taxon>Anthemidinae</taxon>
        <taxon>Tanacetum</taxon>
    </lineage>
</organism>
<feature type="compositionally biased region" description="Basic and acidic residues" evidence="2">
    <location>
        <begin position="336"/>
        <end position="354"/>
    </location>
</feature>
<feature type="compositionally biased region" description="Polar residues" evidence="2">
    <location>
        <begin position="40"/>
        <end position="50"/>
    </location>
</feature>
<evidence type="ECO:0000256" key="2">
    <source>
        <dbReference type="SAM" id="MobiDB-lite"/>
    </source>
</evidence>
<reference evidence="3" key="2">
    <citation type="submission" date="2022-01" db="EMBL/GenBank/DDBJ databases">
        <authorList>
            <person name="Yamashiro T."/>
            <person name="Shiraishi A."/>
            <person name="Satake H."/>
            <person name="Nakayama K."/>
        </authorList>
    </citation>
    <scope>NUCLEOTIDE SEQUENCE</scope>
</reference>
<proteinExistence type="predicted"/>
<feature type="compositionally biased region" description="Acidic residues" evidence="2">
    <location>
        <begin position="25"/>
        <end position="36"/>
    </location>
</feature>